<evidence type="ECO:0000256" key="2">
    <source>
        <dbReference type="SAM" id="Phobius"/>
    </source>
</evidence>
<feature type="compositionally biased region" description="Polar residues" evidence="1">
    <location>
        <begin position="972"/>
        <end position="984"/>
    </location>
</feature>
<comment type="caution">
    <text evidence="3">The sequence shown here is derived from an EMBL/GenBank/DDBJ whole genome shotgun (WGS) entry which is preliminary data.</text>
</comment>
<dbReference type="NCBIfam" id="TIGR02600">
    <property type="entry name" value="Verru_Chthon_A"/>
    <property type="match status" value="1"/>
</dbReference>
<feature type="region of interest" description="Disordered" evidence="1">
    <location>
        <begin position="972"/>
        <end position="993"/>
    </location>
</feature>
<feature type="region of interest" description="Disordered" evidence="1">
    <location>
        <begin position="904"/>
        <end position="957"/>
    </location>
</feature>
<keyword evidence="4" id="KW-1185">Reference proteome</keyword>
<gene>
    <name evidence="3" type="ORF">DES53_11278</name>
</gene>
<sequence length="1361" mass="148850">MNPRPSGIVLVPVLLIIALTTIIVVMFFSLSNQQYLASTSQAAAQDVGSLRDVAVNIAIGQLRHGTTEQNAVWISQPGAVRTYTANEGTPSRIYKLYSASNMISGAQGLTAAGQNLEDDMPTNWKSMPEVYADLNDPAIRDNGEVSFPILDPRAMDSAVPVYPGSKTPEGFRYSNSLAVSQANVSGVHLAGTGSPQDQRLPMPVRWIYVLANGTYGVLDPETKRFVPFQNQGVASMPGPGNPISGRVAFWTDDESSKVNINTASEGIYWDTPRAATPEDVEYAQKSPVRNEVQRFGGHPASTSLSSIFLPGQRLDPTTPDGRTKLQQIYEMTPRVNMRSQNTPAAPLTGILGGQPNPVAYDKDRLYASVDEFLMQAPGNIPAAERTVQPLFADDPARLARLRFFLTAESRAPETTARGTPRMSIWPTSWDPDTTSKRYTSFDRLNIFAATLGGKAYFYRRYASPYSALTEYGSDSSTGTNLNILKGNATLSRYLYALSKETGQGYAASMDDKYGRRNMAVGIFSMLEYIRQTNIHDTTRSTTGEQVLSYDGSLWGTTNLGGSETHGQIINVATSALPQPLSGYLEEDPLIRANALNRIYTLSEFGLVFSLAAEHKQDGTKYNAALSNQLNLPKGYKAIQVGTVFEGFCPSQGYAMIGPNGGMLVENLTTLRITTSATTGTGRLPGGQVTGTAPGYAQAAFNKWGRWNHTYPHMSYMTALPATGQAAKLSQAGWWVGWGGSGGRHMFVDATSPASINANAGYADNVAKIGLDNFYQADFESPTRAYGNQYSRGFFLVPSEDTRMTLGPSGTVLRVYSGYTRYGPAHSRIRHHVAIPAGMTVPVPTEPINRAATWGARVQAATANRGLNPEIIDPADTVRTWVVRHGDNRLVSLREYEKSYDATQSLFTPHPDWNPGEPNAASAMNKRQIHSFTKSGGEWERQQHGDPRDTSGGAAPVDARPARGLVAGVAYTQSSQPDFSRSPDSPQFFPGKPGGYTYSVDPSETRDWDNGTGIAPDGAYWNRPDDVAQQADGNIPPYFTSRPWDGVTSKEVNQTSAPNQMIPSAVMFGSISSGAVTGLPWTTYLFRPNMSNTSHLGEKGKSISGAMPGAPPDHAILDWFWMPVLQPYAISEPFSTAGKINMNYRIVPFTHIKRATGLHALMKSERLLAIPTTAGATYKEYNSASGNAGWRRRINVDQTLFQWEERFNAGQFFKSAGEICEQFLVPEGTNISATSISSLNTQMRAFWNEHRLSGDNTLERPYANLYPRLTTRSNTFRVHYLVQSIRKARSGEPTTFDPEKDVVTGESQGDALIERAIDPNDPELSTPDYDFLGKADSGTLPTAKSLDTLYTWRIRNIRNFRR</sequence>
<evidence type="ECO:0000256" key="1">
    <source>
        <dbReference type="SAM" id="MobiDB-lite"/>
    </source>
</evidence>
<dbReference type="RefSeq" id="WP_113961211.1">
    <property type="nucleotide sequence ID" value="NZ_QNRR01000012.1"/>
</dbReference>
<keyword evidence="2" id="KW-0812">Transmembrane</keyword>
<feature type="transmembrane region" description="Helical" evidence="2">
    <location>
        <begin position="7"/>
        <end position="30"/>
    </location>
</feature>
<evidence type="ECO:0000313" key="3">
    <source>
        <dbReference type="EMBL" id="RBP38080.1"/>
    </source>
</evidence>
<dbReference type="Proteomes" id="UP000253426">
    <property type="component" value="Unassembled WGS sequence"/>
</dbReference>
<proteinExistence type="predicted"/>
<name>A0A366H7E3_9BACT</name>
<keyword evidence="2" id="KW-0472">Membrane</keyword>
<dbReference type="OrthoDB" id="173935at2"/>
<accession>A0A366H7E3</accession>
<keyword evidence="2" id="KW-1133">Transmembrane helix</keyword>
<dbReference type="EMBL" id="QNRR01000012">
    <property type="protein sequence ID" value="RBP38080.1"/>
    <property type="molecule type" value="Genomic_DNA"/>
</dbReference>
<evidence type="ECO:0000313" key="4">
    <source>
        <dbReference type="Proteomes" id="UP000253426"/>
    </source>
</evidence>
<dbReference type="InterPro" id="IPR019840">
    <property type="entry name" value="Verru/Chthon_A"/>
</dbReference>
<organism evidence="3 4">
    <name type="scientific">Roseimicrobium gellanilyticum</name>
    <dbReference type="NCBI Taxonomy" id="748857"/>
    <lineage>
        <taxon>Bacteria</taxon>
        <taxon>Pseudomonadati</taxon>
        <taxon>Verrucomicrobiota</taxon>
        <taxon>Verrucomicrobiia</taxon>
        <taxon>Verrucomicrobiales</taxon>
        <taxon>Verrucomicrobiaceae</taxon>
        <taxon>Roseimicrobium</taxon>
    </lineage>
</organism>
<reference evidence="3 4" key="1">
    <citation type="submission" date="2018-06" db="EMBL/GenBank/DDBJ databases">
        <title>Genomic Encyclopedia of Type Strains, Phase IV (KMG-IV): sequencing the most valuable type-strain genomes for metagenomic binning, comparative biology and taxonomic classification.</title>
        <authorList>
            <person name="Goeker M."/>
        </authorList>
    </citation>
    <scope>NUCLEOTIDE SEQUENCE [LARGE SCALE GENOMIC DNA]</scope>
    <source>
        <strain evidence="3 4">DSM 25532</strain>
    </source>
</reference>
<feature type="compositionally biased region" description="Basic and acidic residues" evidence="1">
    <location>
        <begin position="936"/>
        <end position="948"/>
    </location>
</feature>
<protein>
    <submittedName>
        <fullName evidence="3">Uncharacterized protein (TIGR02600 family)</fullName>
    </submittedName>
</protein>